<sequence length="204" mass="23418">MPFIEHAGKRLLYVHVPRTGGASVERWMAGIAPLRFRHIGQPPALRCTPQHLRLSDIRQLFGDGYFDHVVMTVRDPFRRIESEYRLRAAIAGQGFWKEWPDFSFWLEQSLERARNEPFHLDNHLRPQWQFGGTGVEVLRFEEGMPAILGRIAAILGVAPPAEVPHENAAPFADGLKVDWDEVDRIRVAETYSRDFTQFGYDPAP</sequence>
<proteinExistence type="predicted"/>
<evidence type="ECO:0000313" key="2">
    <source>
        <dbReference type="Proteomes" id="UP000309450"/>
    </source>
</evidence>
<accession>A0A4S3MLT6</accession>
<dbReference type="InterPro" id="IPR027417">
    <property type="entry name" value="P-loop_NTPase"/>
</dbReference>
<reference evidence="1 2" key="1">
    <citation type="submission" date="2019-04" db="EMBL/GenBank/DDBJ databases">
        <title>Draft genome sequence of Gemmobacter aestuarii sp. nov.</title>
        <authorList>
            <person name="Hameed A."/>
            <person name="Lin S.-Y."/>
            <person name="Shahina M."/>
            <person name="Lai W.-A."/>
            <person name="Young C.-C."/>
        </authorList>
    </citation>
    <scope>NUCLEOTIDE SEQUENCE [LARGE SCALE GENOMIC DNA]</scope>
    <source>
        <strain evidence="1 2">CC-PW-75</strain>
    </source>
</reference>
<dbReference type="EMBL" id="SSND01000003">
    <property type="protein sequence ID" value="THD83067.1"/>
    <property type="molecule type" value="Genomic_DNA"/>
</dbReference>
<evidence type="ECO:0008006" key="3">
    <source>
        <dbReference type="Google" id="ProtNLM"/>
    </source>
</evidence>
<protein>
    <recommendedName>
        <fullName evidence="3">Sulfotransferase family protein</fullName>
    </recommendedName>
</protein>
<organism evidence="1 2">
    <name type="scientific">Aliigemmobacter aestuarii</name>
    <dbReference type="NCBI Taxonomy" id="1445661"/>
    <lineage>
        <taxon>Bacteria</taxon>
        <taxon>Pseudomonadati</taxon>
        <taxon>Pseudomonadota</taxon>
        <taxon>Alphaproteobacteria</taxon>
        <taxon>Rhodobacterales</taxon>
        <taxon>Paracoccaceae</taxon>
        <taxon>Aliigemmobacter</taxon>
    </lineage>
</organism>
<dbReference type="Proteomes" id="UP000309450">
    <property type="component" value="Unassembled WGS sequence"/>
</dbReference>
<name>A0A4S3MLT6_9RHOB</name>
<dbReference type="SUPFAM" id="SSF52540">
    <property type="entry name" value="P-loop containing nucleoside triphosphate hydrolases"/>
    <property type="match status" value="1"/>
</dbReference>
<keyword evidence="2" id="KW-1185">Reference proteome</keyword>
<dbReference type="AlphaFoldDB" id="A0A4S3MLT6"/>
<dbReference type="OrthoDB" id="7444642at2"/>
<comment type="caution">
    <text evidence="1">The sequence shown here is derived from an EMBL/GenBank/DDBJ whole genome shotgun (WGS) entry which is preliminary data.</text>
</comment>
<gene>
    <name evidence="1" type="ORF">E7811_13100</name>
</gene>
<dbReference type="RefSeq" id="WP_136395095.1">
    <property type="nucleotide sequence ID" value="NZ_SSND01000003.1"/>
</dbReference>
<evidence type="ECO:0000313" key="1">
    <source>
        <dbReference type="EMBL" id="THD83067.1"/>
    </source>
</evidence>